<dbReference type="Proteomes" id="UP001207742">
    <property type="component" value="Unassembled WGS sequence"/>
</dbReference>
<dbReference type="InterPro" id="IPR008979">
    <property type="entry name" value="Galactose-bd-like_sf"/>
</dbReference>
<sequence length="815" mass="89904">MKHSLSAILLLVLSGHVAAQQTAPAYPLITHDPYFSVWSAADTITAAPTTHWTGTEQSLTGYLKADGVTYRILGKDPVVYNALLPVSEDDAYRVKYTESTPAADWTAPAFRDQSWPTGAAPFSNQPPAGGTTWKSPDLWTRRTFNVKQPISETLVLKIRHDDNIEVFLNGEKIYARNGWLHRYAYIPIPDAVKNKLQPTGNVLAIHVKNTAGGAMLDAGLYRQESTAGAPSLTDAVQTGVEINATQTRYRFRCGEVNLTLTFTSPLLMNDLLLLSRPVSYISYQVSSRDNHTHPVQLYFGASTNLCVNTPAQPVVASQYKSGALSVLKAGTKAQPVLQQKGDDLRIDWGYMYVAAPAAGKPTQFVSTGAAAIRAFATGKTPAPAPSGPMVLSTVVNLPAVGKTPQEQLFLLGYDDVYAVQYFGTPLKAWWKQGPAGTIDQQLNAAWRDYAAIIQKCAAFNQQLRHDAIQTGGETYARLCELAYRQSIAAHKLVRGPKGELLFLSKENYSNGCINTVDVTYPSAPLYLLYNPDLLKGMMNGIFYYSESGRFNKPFAAHDLGTYPLANGQVYEEDMPVEESGNMLILAGAIARVTHDAAYAKAHWKTLTTWANYLQTAGFDPANQLCTDDFAGHLARNTNLSLKAIAGIRSYAMLAEMLGDKAAAATYKASAEAMARKWVALAHDGDHYSLTFEGAHTWSQKYNMVWDKVLHFGLFPDSVYQQEIAYYLTKQQRYGLPLDSRKTYTKSDWIMWTAVLTSRPADFQALMQPIYKYITETTTRVPLSDWHETTNGKMVGFQARSVVGGYFMPLLAEKLK</sequence>
<dbReference type="Gene3D" id="1.50.10.10">
    <property type="match status" value="1"/>
</dbReference>
<dbReference type="InterPro" id="IPR052743">
    <property type="entry name" value="Glutaminase_GtaA"/>
</dbReference>
<evidence type="ECO:0000313" key="5">
    <source>
        <dbReference type="EMBL" id="MCW3484111.1"/>
    </source>
</evidence>
<dbReference type="SUPFAM" id="SSF48208">
    <property type="entry name" value="Six-hairpin glycosidases"/>
    <property type="match status" value="1"/>
</dbReference>
<proteinExistence type="predicted"/>
<dbReference type="Pfam" id="PF17168">
    <property type="entry name" value="DUF5127"/>
    <property type="match status" value="1"/>
</dbReference>
<name>A0ABT3IJH2_9BACT</name>
<dbReference type="InterPro" id="IPR008928">
    <property type="entry name" value="6-hairpin_glycosidase_sf"/>
</dbReference>
<feature type="domain" description="Glutaminase A central" evidence="3">
    <location>
        <begin position="472"/>
        <end position="808"/>
    </location>
</feature>
<feature type="chain" id="PRO_5045136751" evidence="1">
    <location>
        <begin position="20"/>
        <end position="815"/>
    </location>
</feature>
<evidence type="ECO:0000259" key="2">
    <source>
        <dbReference type="Pfam" id="PF16334"/>
    </source>
</evidence>
<evidence type="ECO:0000256" key="1">
    <source>
        <dbReference type="SAM" id="SignalP"/>
    </source>
</evidence>
<evidence type="ECO:0000259" key="3">
    <source>
        <dbReference type="Pfam" id="PF16335"/>
    </source>
</evidence>
<dbReference type="EMBL" id="JAPDNS010000001">
    <property type="protein sequence ID" value="MCW3484111.1"/>
    <property type="molecule type" value="Genomic_DNA"/>
</dbReference>
<evidence type="ECO:0000259" key="4">
    <source>
        <dbReference type="Pfam" id="PF17168"/>
    </source>
</evidence>
<dbReference type="InterPro" id="IPR033433">
    <property type="entry name" value="GtaA_N"/>
</dbReference>
<protein>
    <submittedName>
        <fullName evidence="5">DUF4965 domain-containing protein</fullName>
    </submittedName>
</protein>
<feature type="domain" description="Glutaminase A N-terminal" evidence="4">
    <location>
        <begin position="245"/>
        <end position="466"/>
    </location>
</feature>
<dbReference type="Pfam" id="PF16335">
    <property type="entry name" value="GtaA_6_Hairpin"/>
    <property type="match status" value="1"/>
</dbReference>
<feature type="domain" description="DUF4964" evidence="2">
    <location>
        <begin position="21"/>
        <end position="84"/>
    </location>
</feature>
<dbReference type="RefSeq" id="WP_264729630.1">
    <property type="nucleotide sequence ID" value="NZ_JAPDNR010000001.1"/>
</dbReference>
<dbReference type="Gene3D" id="2.60.120.260">
    <property type="entry name" value="Galactose-binding domain-like"/>
    <property type="match status" value="1"/>
</dbReference>
<dbReference type="InterPro" id="IPR032515">
    <property type="entry name" value="DUF4964"/>
</dbReference>
<dbReference type="Pfam" id="PF16334">
    <property type="entry name" value="DUF4964"/>
    <property type="match status" value="1"/>
</dbReference>
<reference evidence="5 6" key="1">
    <citation type="submission" date="2022-10" db="EMBL/GenBank/DDBJ databases">
        <title>Chitinophaga nivalis PC15 sp. nov., isolated from Pyeongchang county, South Korea.</title>
        <authorList>
            <person name="Trinh H.N."/>
        </authorList>
    </citation>
    <scope>NUCLEOTIDE SEQUENCE [LARGE SCALE GENOMIC DNA]</scope>
    <source>
        <strain evidence="5 6">PC14</strain>
    </source>
</reference>
<gene>
    <name evidence="5" type="ORF">OL497_09415</name>
</gene>
<accession>A0ABT3IJH2</accession>
<keyword evidence="1" id="KW-0732">Signal</keyword>
<organism evidence="5 6">
    <name type="scientific">Chitinophaga nivalis</name>
    <dbReference type="NCBI Taxonomy" id="2991709"/>
    <lineage>
        <taxon>Bacteria</taxon>
        <taxon>Pseudomonadati</taxon>
        <taxon>Bacteroidota</taxon>
        <taxon>Chitinophagia</taxon>
        <taxon>Chitinophagales</taxon>
        <taxon>Chitinophagaceae</taxon>
        <taxon>Chitinophaga</taxon>
    </lineage>
</organism>
<dbReference type="InterPro" id="IPR012341">
    <property type="entry name" value="6hp_glycosidase-like_sf"/>
</dbReference>
<feature type="signal peptide" evidence="1">
    <location>
        <begin position="1"/>
        <end position="19"/>
    </location>
</feature>
<dbReference type="SUPFAM" id="SSF49785">
    <property type="entry name" value="Galactose-binding domain-like"/>
    <property type="match status" value="1"/>
</dbReference>
<dbReference type="PANTHER" id="PTHR31987:SF1">
    <property type="entry name" value="GLUTAMINASE A"/>
    <property type="match status" value="1"/>
</dbReference>
<dbReference type="PANTHER" id="PTHR31987">
    <property type="entry name" value="GLUTAMINASE A-RELATED"/>
    <property type="match status" value="1"/>
</dbReference>
<keyword evidence="6" id="KW-1185">Reference proteome</keyword>
<comment type="caution">
    <text evidence="5">The sequence shown here is derived from an EMBL/GenBank/DDBJ whole genome shotgun (WGS) entry which is preliminary data.</text>
</comment>
<dbReference type="InterPro" id="IPR032514">
    <property type="entry name" value="GtaA_central"/>
</dbReference>
<evidence type="ECO:0000313" key="6">
    <source>
        <dbReference type="Proteomes" id="UP001207742"/>
    </source>
</evidence>